<feature type="transmembrane region" description="Helical" evidence="1">
    <location>
        <begin position="380"/>
        <end position="398"/>
    </location>
</feature>
<evidence type="ECO:0000256" key="1">
    <source>
        <dbReference type="SAM" id="Phobius"/>
    </source>
</evidence>
<keyword evidence="1" id="KW-0472">Membrane</keyword>
<proteinExistence type="predicted"/>
<feature type="transmembrane region" description="Helical" evidence="1">
    <location>
        <begin position="318"/>
        <end position="338"/>
    </location>
</feature>
<organism evidence="3 4">
    <name type="scientific">Lentilactobacillus hilgardii (strain ATCC 8290 / DSM 20176 / CCUG 30140 / JCM 1155 / KCTC 3500 / NBRC 15886 / NCIMB 8040 / NRRL B-1843 / 9)</name>
    <dbReference type="NCBI Taxonomy" id="1423757"/>
    <lineage>
        <taxon>Bacteria</taxon>
        <taxon>Bacillati</taxon>
        <taxon>Bacillota</taxon>
        <taxon>Bacilli</taxon>
        <taxon>Lactobacillales</taxon>
        <taxon>Lactobacillaceae</taxon>
        <taxon>Lentilactobacillus</taxon>
    </lineage>
</organism>
<dbReference type="RefSeq" id="WP_003633719.1">
    <property type="nucleotide sequence ID" value="NZ_AZDF01000015.1"/>
</dbReference>
<dbReference type="EMBL" id="ACGP01000107">
    <property type="protein sequence ID" value="EEI24983.1"/>
    <property type="molecule type" value="Genomic_DNA"/>
</dbReference>
<feature type="transmembrane region" description="Helical" evidence="1">
    <location>
        <begin position="290"/>
        <end position="311"/>
    </location>
</feature>
<name>C0XI45_LENH9</name>
<gene>
    <name evidence="3" type="ORF">HMPREF0519_0906</name>
</gene>
<accession>C0XI45</accession>
<keyword evidence="4" id="KW-1185">Reference proteome</keyword>
<keyword evidence="1" id="KW-0812">Transmembrane</keyword>
<sequence>MKNSIQQTPLAPTPSPIKTFFKTNRLVLVSFLALSIFNVILFLRYGWLFGAQDFQFHLQRIEELYQNSQHFNFFPSIATFAFNQNGSAVMSMYPKLPLYLFAACRLVIRQPIISYYIGIILMTFIGMVTAYFSYLSIEQGKTIGAYTFAVAYMMSGLLINTNFTAADLGISFSLLFLPLVFAGLYHWLTSNHYKMLTVGISLICLSHVLNFIFVIVTLVLLTIINFKKVTKNKLINLVKAIVLTVLVTSSFWLPAYSFGTSVKMASPQKFPLAGINLPKYLFLTLTNSTWSSISIVALLGLILGFVFYRTLPKYLKQILWISIFYIVVISNIFPWYLLQDTKISIIQFTWRFLIFPQCFLILIFSYCLNDIIQRFSKKNVRRLVFSVFILVFLVLSLHSQFRITHFEINAPEVASPLTKDQNLQYKDGIVWFKATNSYEYQNILGFIGTKDYYPKNTLPVFDKIGYPEHHAFINNTAITVPTKNKAGSNQSDISFHSSHTASIELPFVIYNHHYQIKLDSKKIPLNISKHQLLLIKNVKAGTHTVHVQYKNNAITIAVALMTVAGFIAIIYVPKKHHSV</sequence>
<feature type="transmembrane region" description="Helical" evidence="1">
    <location>
        <begin position="200"/>
        <end position="224"/>
    </location>
</feature>
<dbReference type="HOGENOM" id="CLU_029426_1_0_9"/>
<comment type="caution">
    <text evidence="3">The sequence shown here is derived from an EMBL/GenBank/DDBJ whole genome shotgun (WGS) entry which is preliminary data.</text>
</comment>
<feature type="transmembrane region" description="Helical" evidence="1">
    <location>
        <begin position="143"/>
        <end position="161"/>
    </location>
</feature>
<evidence type="ECO:0000313" key="4">
    <source>
        <dbReference type="Proteomes" id="UP000003752"/>
    </source>
</evidence>
<feature type="transmembrane region" description="Helical" evidence="1">
    <location>
        <begin position="236"/>
        <end position="255"/>
    </location>
</feature>
<feature type="transmembrane region" description="Helical" evidence="1">
    <location>
        <begin position="92"/>
        <end position="108"/>
    </location>
</feature>
<dbReference type="InterPro" id="IPR018776">
    <property type="entry name" value="Membrane_prot_PTPS-rel_domain"/>
</dbReference>
<evidence type="ECO:0000259" key="2">
    <source>
        <dbReference type="Pfam" id="PF10131"/>
    </source>
</evidence>
<feature type="transmembrane region" description="Helical" evidence="1">
    <location>
        <begin position="350"/>
        <end position="368"/>
    </location>
</feature>
<evidence type="ECO:0000313" key="3">
    <source>
        <dbReference type="EMBL" id="EEI24983.1"/>
    </source>
</evidence>
<dbReference type="AlphaFoldDB" id="C0XI45"/>
<feature type="transmembrane region" description="Helical" evidence="1">
    <location>
        <begin position="115"/>
        <end position="137"/>
    </location>
</feature>
<keyword evidence="1" id="KW-1133">Transmembrane helix</keyword>
<protein>
    <recommendedName>
        <fullName evidence="2">Membrane protein 6-pyruvoyl-tetrahydropterin synthase-related domain-containing protein</fullName>
    </recommendedName>
</protein>
<feature type="transmembrane region" description="Helical" evidence="1">
    <location>
        <begin position="553"/>
        <end position="572"/>
    </location>
</feature>
<reference evidence="3 4" key="1">
    <citation type="submission" date="2009-01" db="EMBL/GenBank/DDBJ databases">
        <authorList>
            <person name="Qin X."/>
            <person name="Bachman B."/>
            <person name="Battles P."/>
            <person name="Bell A."/>
            <person name="Bess C."/>
            <person name="Bickham C."/>
            <person name="Chaboub L."/>
            <person name="Chen D."/>
            <person name="Coyle M."/>
            <person name="Deiros D.R."/>
            <person name="Dinh H."/>
            <person name="Forbes L."/>
            <person name="Fowler G."/>
            <person name="Francisco L."/>
            <person name="Fu Q."/>
            <person name="Gubbala S."/>
            <person name="Hale W."/>
            <person name="Han Y."/>
            <person name="Hemphill L."/>
            <person name="Highlander S.K."/>
            <person name="Hirani K."/>
            <person name="Hogues M."/>
            <person name="Jackson L."/>
            <person name="Jakkamsetti A."/>
            <person name="Javaid M."/>
            <person name="Jiang H."/>
            <person name="Korchina V."/>
            <person name="Kovar C."/>
            <person name="Lara F."/>
            <person name="Lee S."/>
            <person name="Mata R."/>
            <person name="Mathew T."/>
            <person name="Moen C."/>
            <person name="Morales K."/>
            <person name="Munidasa M."/>
            <person name="Nazareth L."/>
            <person name="Ngo R."/>
            <person name="Nguyen L."/>
            <person name="Okwuonu G."/>
            <person name="Ongeri F."/>
            <person name="Patil S."/>
            <person name="Petrosino J."/>
            <person name="Pham C."/>
            <person name="Pham P."/>
            <person name="Pu L.-L."/>
            <person name="Puazo M."/>
            <person name="Raj R."/>
            <person name="Reid J."/>
            <person name="Rouhana J."/>
            <person name="Saada N."/>
            <person name="Shang Y."/>
            <person name="Simmons D."/>
            <person name="Thornton R."/>
            <person name="Warren J."/>
            <person name="Weissenberger G."/>
            <person name="Zhang J."/>
            <person name="Zhang L."/>
            <person name="Zhou C."/>
            <person name="Zhu D."/>
            <person name="Muzny D."/>
            <person name="Worley K."/>
            <person name="Gibbs R."/>
        </authorList>
    </citation>
    <scope>NUCLEOTIDE SEQUENCE [LARGE SCALE GENOMIC DNA]</scope>
    <source>
        <strain evidence="4">ATCC 8290 / DSM 20176 / CCUG 30140 / JCM 1155 / KCTC 3500 / NBRC 15886 / NCIMB 8040 / NRRL B-1843 / 9</strain>
    </source>
</reference>
<dbReference type="PATRIC" id="fig|1423757.3.peg.542"/>
<dbReference type="Pfam" id="PF10131">
    <property type="entry name" value="PTPS_related"/>
    <property type="match status" value="1"/>
</dbReference>
<dbReference type="Proteomes" id="UP000003752">
    <property type="component" value="Unassembled WGS sequence"/>
</dbReference>
<feature type="transmembrane region" description="Helical" evidence="1">
    <location>
        <begin position="168"/>
        <end position="188"/>
    </location>
</feature>
<feature type="transmembrane region" description="Helical" evidence="1">
    <location>
        <begin position="26"/>
        <end position="47"/>
    </location>
</feature>
<feature type="domain" description="Membrane protein 6-pyruvoyl-tetrahydropterin synthase-related" evidence="2">
    <location>
        <begin position="93"/>
        <end position="411"/>
    </location>
</feature>